<dbReference type="GO" id="GO:0005737">
    <property type="term" value="C:cytoplasm"/>
    <property type="evidence" value="ECO:0007669"/>
    <property type="project" value="UniProtKB-SubCell"/>
</dbReference>
<evidence type="ECO:0000256" key="7">
    <source>
        <dbReference type="ARBA" id="ARBA00022984"/>
    </source>
</evidence>
<keyword evidence="3" id="KW-0963">Cytoplasm</keyword>
<evidence type="ECO:0000256" key="12">
    <source>
        <dbReference type="ARBA" id="ARBA00039754"/>
    </source>
</evidence>
<sequence>MHAADVEIPDIRAGLAFVVAALIAKGTSTLTGVEHLERGYERLEEKLRGIGAQIERQHTPVVAKAMPSEAVKKA</sequence>
<evidence type="ECO:0000256" key="10">
    <source>
        <dbReference type="ARBA" id="ARBA00038367"/>
    </source>
</evidence>
<keyword evidence="6" id="KW-0133">Cell shape</keyword>
<accession>A0A0G1XMA7</accession>
<dbReference type="InterPro" id="IPR013792">
    <property type="entry name" value="RNA3'P_cycl/enolpyr_Trfase_a/b"/>
</dbReference>
<evidence type="ECO:0000256" key="2">
    <source>
        <dbReference type="ARBA" id="ARBA00004752"/>
    </source>
</evidence>
<feature type="domain" description="Enolpyruvate transferase" evidence="16">
    <location>
        <begin position="4"/>
        <end position="47"/>
    </location>
</feature>
<evidence type="ECO:0000256" key="6">
    <source>
        <dbReference type="ARBA" id="ARBA00022960"/>
    </source>
</evidence>
<evidence type="ECO:0000256" key="15">
    <source>
        <dbReference type="ARBA" id="ARBA00047527"/>
    </source>
</evidence>
<dbReference type="Proteomes" id="UP000034711">
    <property type="component" value="Unassembled WGS sequence"/>
</dbReference>
<name>A0A0G1XMA7_9BACT</name>
<dbReference type="PANTHER" id="PTHR43783">
    <property type="entry name" value="UDP-N-ACETYLGLUCOSAMINE 1-CARBOXYVINYLTRANSFERASE"/>
    <property type="match status" value="1"/>
</dbReference>
<dbReference type="SUPFAM" id="SSF55205">
    <property type="entry name" value="EPT/RTPC-like"/>
    <property type="match status" value="1"/>
</dbReference>
<dbReference type="EMBL" id="LCRI01000024">
    <property type="protein sequence ID" value="KKW32418.1"/>
    <property type="molecule type" value="Genomic_DNA"/>
</dbReference>
<comment type="catalytic activity">
    <reaction evidence="15">
        <text>phosphoenolpyruvate + UDP-N-acetyl-alpha-D-glucosamine = UDP-N-acetyl-3-O-(1-carboxyvinyl)-alpha-D-glucosamine + phosphate</text>
        <dbReference type="Rhea" id="RHEA:18681"/>
        <dbReference type="ChEBI" id="CHEBI:43474"/>
        <dbReference type="ChEBI" id="CHEBI:57705"/>
        <dbReference type="ChEBI" id="CHEBI:58702"/>
        <dbReference type="ChEBI" id="CHEBI:68483"/>
        <dbReference type="EC" id="2.5.1.7"/>
    </reaction>
</comment>
<evidence type="ECO:0000256" key="1">
    <source>
        <dbReference type="ARBA" id="ARBA00004496"/>
    </source>
</evidence>
<dbReference type="PANTHER" id="PTHR43783:SF1">
    <property type="entry name" value="UDP-N-ACETYLGLUCOSAMINE 1-CARBOXYVINYLTRANSFERASE"/>
    <property type="match status" value="1"/>
</dbReference>
<dbReference type="InterPro" id="IPR001986">
    <property type="entry name" value="Enolpyruvate_Tfrase_dom"/>
</dbReference>
<keyword evidence="8" id="KW-0131">Cell cycle</keyword>
<dbReference type="Pfam" id="PF00275">
    <property type="entry name" value="EPSP_synthase"/>
    <property type="match status" value="1"/>
</dbReference>
<evidence type="ECO:0000313" key="18">
    <source>
        <dbReference type="Proteomes" id="UP000034711"/>
    </source>
</evidence>
<evidence type="ECO:0000256" key="3">
    <source>
        <dbReference type="ARBA" id="ARBA00022490"/>
    </source>
</evidence>
<gene>
    <name evidence="17" type="ORF">UY77_C0024G0002</name>
</gene>
<keyword evidence="7" id="KW-0573">Peptidoglycan synthesis</keyword>
<protein>
    <recommendedName>
        <fullName evidence="12">UDP-N-acetylglucosamine 1-carboxyvinyltransferase</fullName>
        <ecNumber evidence="11">2.5.1.7</ecNumber>
    </recommendedName>
    <alternativeName>
        <fullName evidence="13">Enoylpyruvate transferase</fullName>
    </alternativeName>
    <alternativeName>
        <fullName evidence="14">UDP-N-acetylglucosamine enolpyruvyl transferase</fullName>
    </alternativeName>
</protein>
<comment type="subcellular location">
    <subcellularLocation>
        <location evidence="1">Cytoplasm</location>
    </subcellularLocation>
</comment>
<dbReference type="GO" id="GO:0009252">
    <property type="term" value="P:peptidoglycan biosynthetic process"/>
    <property type="evidence" value="ECO:0007669"/>
    <property type="project" value="UniProtKB-KW"/>
</dbReference>
<keyword evidence="5 17" id="KW-0808">Transferase</keyword>
<evidence type="ECO:0000256" key="14">
    <source>
        <dbReference type="ARBA" id="ARBA00042842"/>
    </source>
</evidence>
<evidence type="ECO:0000256" key="8">
    <source>
        <dbReference type="ARBA" id="ARBA00023306"/>
    </source>
</evidence>
<comment type="similarity">
    <text evidence="10">Belongs to the EPSP synthase family. MurA subfamily.</text>
</comment>
<dbReference type="InterPro" id="IPR050068">
    <property type="entry name" value="MurA_subfamily"/>
</dbReference>
<proteinExistence type="inferred from homology"/>
<dbReference type="Gene3D" id="3.65.10.10">
    <property type="entry name" value="Enolpyruvate transferase domain"/>
    <property type="match status" value="1"/>
</dbReference>
<dbReference type="InterPro" id="IPR036968">
    <property type="entry name" value="Enolpyruvate_Tfrase_sf"/>
</dbReference>
<keyword evidence="9" id="KW-0961">Cell wall biogenesis/degradation</keyword>
<evidence type="ECO:0000259" key="16">
    <source>
        <dbReference type="Pfam" id="PF00275"/>
    </source>
</evidence>
<dbReference type="AlphaFoldDB" id="A0A0G1XMA7"/>
<dbReference type="PATRIC" id="fig|1618980.3.peg.410"/>
<evidence type="ECO:0000313" key="17">
    <source>
        <dbReference type="EMBL" id="KKW32418.1"/>
    </source>
</evidence>
<dbReference type="GO" id="GO:0008760">
    <property type="term" value="F:UDP-N-acetylglucosamine 1-carboxyvinyltransferase activity"/>
    <property type="evidence" value="ECO:0007669"/>
    <property type="project" value="UniProtKB-EC"/>
</dbReference>
<dbReference type="GO" id="GO:0008360">
    <property type="term" value="P:regulation of cell shape"/>
    <property type="evidence" value="ECO:0007669"/>
    <property type="project" value="UniProtKB-KW"/>
</dbReference>
<evidence type="ECO:0000256" key="5">
    <source>
        <dbReference type="ARBA" id="ARBA00022679"/>
    </source>
</evidence>
<comment type="caution">
    <text evidence="17">The sequence shown here is derived from an EMBL/GenBank/DDBJ whole genome shotgun (WGS) entry which is preliminary data.</text>
</comment>
<reference evidence="17 18" key="1">
    <citation type="journal article" date="2015" name="Nature">
        <title>rRNA introns, odd ribosomes, and small enigmatic genomes across a large radiation of phyla.</title>
        <authorList>
            <person name="Brown C.T."/>
            <person name="Hug L.A."/>
            <person name="Thomas B.C."/>
            <person name="Sharon I."/>
            <person name="Castelle C.J."/>
            <person name="Singh A."/>
            <person name="Wilkins M.J."/>
            <person name="Williams K.H."/>
            <person name="Banfield J.F."/>
        </authorList>
    </citation>
    <scope>NUCLEOTIDE SEQUENCE [LARGE SCALE GENOMIC DNA]</scope>
</reference>
<dbReference type="GO" id="GO:0071555">
    <property type="term" value="P:cell wall organization"/>
    <property type="evidence" value="ECO:0007669"/>
    <property type="project" value="UniProtKB-KW"/>
</dbReference>
<keyword evidence="4" id="KW-0132">Cell division</keyword>
<organism evidence="17 18">
    <name type="scientific">Candidatus Uhrbacteria bacterium GW2011_GWA2_53_10</name>
    <dbReference type="NCBI Taxonomy" id="1618980"/>
    <lineage>
        <taxon>Bacteria</taxon>
        <taxon>Candidatus Uhriibacteriota</taxon>
    </lineage>
</organism>
<evidence type="ECO:0000256" key="9">
    <source>
        <dbReference type="ARBA" id="ARBA00023316"/>
    </source>
</evidence>
<dbReference type="EC" id="2.5.1.7" evidence="11"/>
<evidence type="ECO:0000256" key="4">
    <source>
        <dbReference type="ARBA" id="ARBA00022618"/>
    </source>
</evidence>
<comment type="pathway">
    <text evidence="2">Cell wall biogenesis; peptidoglycan biosynthesis.</text>
</comment>
<evidence type="ECO:0000256" key="11">
    <source>
        <dbReference type="ARBA" id="ARBA00039108"/>
    </source>
</evidence>
<evidence type="ECO:0000256" key="13">
    <source>
        <dbReference type="ARBA" id="ARBA00042443"/>
    </source>
</evidence>
<dbReference type="GO" id="GO:0051301">
    <property type="term" value="P:cell division"/>
    <property type="evidence" value="ECO:0007669"/>
    <property type="project" value="UniProtKB-KW"/>
</dbReference>